<evidence type="ECO:0000256" key="1">
    <source>
        <dbReference type="SAM" id="MobiDB-lite"/>
    </source>
</evidence>
<sequence>MILRFLLLSGLLGTLQLSGAAQTDSSKPASDTHPALPSLPESALQPTVAITQAAAVSPGTRFMYQQIRAVNNEKAFLAPAWHGLLHLEPDVVQEKRRTSRVPGSLDVKVMQTLNELAEEGWELMEVYKLVQPVGAEQSITSALGFMEPTKRIVTGYTSINSYLETRYLLRRPLPTAAK</sequence>
<dbReference type="Proteomes" id="UP000601361">
    <property type="component" value="Unassembled WGS sequence"/>
</dbReference>
<organism evidence="3 4">
    <name type="scientific">Hymenobacter glacieicola</name>
    <dbReference type="NCBI Taxonomy" id="1562124"/>
    <lineage>
        <taxon>Bacteria</taxon>
        <taxon>Pseudomonadati</taxon>
        <taxon>Bacteroidota</taxon>
        <taxon>Cytophagia</taxon>
        <taxon>Cytophagales</taxon>
        <taxon>Hymenobacteraceae</taxon>
        <taxon>Hymenobacter</taxon>
    </lineage>
</organism>
<name>A0ABQ1WFU9_9BACT</name>
<dbReference type="RefSeq" id="WP_188555975.1">
    <property type="nucleotide sequence ID" value="NZ_BMGS01000001.1"/>
</dbReference>
<accession>A0ABQ1WFU9</accession>
<dbReference type="EMBL" id="BMGS01000001">
    <property type="protein sequence ID" value="GGG29083.1"/>
    <property type="molecule type" value="Genomic_DNA"/>
</dbReference>
<keyword evidence="4" id="KW-1185">Reference proteome</keyword>
<gene>
    <name evidence="3" type="ORF">GCM10011378_02190</name>
</gene>
<feature type="chain" id="PRO_5045083334" description="DUF4177 domain-containing protein" evidence="2">
    <location>
        <begin position="21"/>
        <end position="178"/>
    </location>
</feature>
<proteinExistence type="predicted"/>
<feature type="signal peptide" evidence="2">
    <location>
        <begin position="1"/>
        <end position="20"/>
    </location>
</feature>
<evidence type="ECO:0000313" key="4">
    <source>
        <dbReference type="Proteomes" id="UP000601361"/>
    </source>
</evidence>
<evidence type="ECO:0000256" key="2">
    <source>
        <dbReference type="SAM" id="SignalP"/>
    </source>
</evidence>
<protein>
    <recommendedName>
        <fullName evidence="5">DUF4177 domain-containing protein</fullName>
    </recommendedName>
</protein>
<reference evidence="4" key="1">
    <citation type="journal article" date="2019" name="Int. J. Syst. Evol. Microbiol.">
        <title>The Global Catalogue of Microorganisms (GCM) 10K type strain sequencing project: providing services to taxonomists for standard genome sequencing and annotation.</title>
        <authorList>
            <consortium name="The Broad Institute Genomics Platform"/>
            <consortium name="The Broad Institute Genome Sequencing Center for Infectious Disease"/>
            <person name="Wu L."/>
            <person name="Ma J."/>
        </authorList>
    </citation>
    <scope>NUCLEOTIDE SEQUENCE [LARGE SCALE GENOMIC DNA]</scope>
    <source>
        <strain evidence="4">CGMCC 1.12990</strain>
    </source>
</reference>
<feature type="region of interest" description="Disordered" evidence="1">
    <location>
        <begin position="21"/>
        <end position="41"/>
    </location>
</feature>
<comment type="caution">
    <text evidence="3">The sequence shown here is derived from an EMBL/GenBank/DDBJ whole genome shotgun (WGS) entry which is preliminary data.</text>
</comment>
<evidence type="ECO:0008006" key="5">
    <source>
        <dbReference type="Google" id="ProtNLM"/>
    </source>
</evidence>
<keyword evidence="2" id="KW-0732">Signal</keyword>
<evidence type="ECO:0000313" key="3">
    <source>
        <dbReference type="EMBL" id="GGG29083.1"/>
    </source>
</evidence>